<dbReference type="RefSeq" id="WP_155171228.1">
    <property type="nucleotide sequence ID" value="NZ_BAAAFL010000006.1"/>
</dbReference>
<reference evidence="1 2" key="1">
    <citation type="submission" date="2019-02" db="EMBL/GenBank/DDBJ databases">
        <authorList>
            <person name="Goldberg S.R."/>
            <person name="Haltli B.A."/>
            <person name="Correa H."/>
            <person name="Russell K.G."/>
        </authorList>
    </citation>
    <scope>NUCLEOTIDE SEQUENCE [LARGE SCALE GENOMIC DNA]</scope>
    <source>
        <strain evidence="1 2">JCM 16186</strain>
    </source>
</reference>
<keyword evidence="2" id="KW-1185">Reference proteome</keyword>
<evidence type="ECO:0000313" key="2">
    <source>
        <dbReference type="Proteomes" id="UP000798808"/>
    </source>
</evidence>
<dbReference type="Proteomes" id="UP000798808">
    <property type="component" value="Unassembled WGS sequence"/>
</dbReference>
<organism evidence="1 2">
    <name type="scientific">Fulvivirga kasyanovii</name>
    <dbReference type="NCBI Taxonomy" id="396812"/>
    <lineage>
        <taxon>Bacteria</taxon>
        <taxon>Pseudomonadati</taxon>
        <taxon>Bacteroidota</taxon>
        <taxon>Cytophagia</taxon>
        <taxon>Cytophagales</taxon>
        <taxon>Fulvivirgaceae</taxon>
        <taxon>Fulvivirga</taxon>
    </lineage>
</organism>
<sequence>MKVKLNIKAIKNMLPILGMTLLLLLSPCKVRNFVQAELDVPQTEVSNKSKSTISNSGCSIFEATSDTLVTEKSAFQNLPGLAAAGFESVFGESGFSRHYVQPHNARTHLAIEVPLYILYQSFKDYL</sequence>
<evidence type="ECO:0000313" key="1">
    <source>
        <dbReference type="EMBL" id="MTI25194.1"/>
    </source>
</evidence>
<protein>
    <submittedName>
        <fullName evidence="1">Uncharacterized protein</fullName>
    </submittedName>
</protein>
<name>A0ABW9RM70_9BACT</name>
<gene>
    <name evidence="1" type="ORF">E1163_09600</name>
</gene>
<accession>A0ABW9RM70</accession>
<dbReference type="EMBL" id="SMLW01000493">
    <property type="protein sequence ID" value="MTI25194.1"/>
    <property type="molecule type" value="Genomic_DNA"/>
</dbReference>
<proteinExistence type="predicted"/>
<comment type="caution">
    <text evidence="1">The sequence shown here is derived from an EMBL/GenBank/DDBJ whole genome shotgun (WGS) entry which is preliminary data.</text>
</comment>